<evidence type="ECO:0000313" key="1">
    <source>
        <dbReference type="EMBL" id="EKD01299.1"/>
    </source>
</evidence>
<evidence type="ECO:0000313" key="2">
    <source>
        <dbReference type="Proteomes" id="UP000006757"/>
    </source>
</evidence>
<proteinExistence type="predicted"/>
<dbReference type="InParanoid" id="K1WIQ7"/>
<dbReference type="HOGENOM" id="CLU_847828_0_0_1"/>
<gene>
    <name evidence="1" type="ORF">A1Q2_04377</name>
</gene>
<sequence length="329" mass="36619">MSEEPRFANVYGHVPATTIEYLKSAFNYLPYALALPFVPAGLYTVARALYDFHSTHKILYTFVGTHRARLCSGYPIGLLRIEGPLTKILAGVGAPPELLLMEEGEQTNMGAHYSPQLFLGLHIWARKMMVELHAARKENRPPRCMLYTGEIMDVQEWLQCPPALPYCMLPDAYQELGPVLQDRTFKNLGQLIDAINEAKIDMGTGVVWSGERRFGARTERRFGIHWADVLVGNIKVEHAGCVPSSVKAVHNPDPSLDFLMKEHLAREETEDEGKQELGGNAAAALEMEHQNGGGTRGAHVPQDKFDVRKAQVGTGTAGECWCRKLKLDH</sequence>
<organism evidence="1 2">
    <name type="scientific">Trichosporon asahii var. asahii (strain CBS 8904)</name>
    <name type="common">Yeast</name>
    <dbReference type="NCBI Taxonomy" id="1220162"/>
    <lineage>
        <taxon>Eukaryota</taxon>
        <taxon>Fungi</taxon>
        <taxon>Dikarya</taxon>
        <taxon>Basidiomycota</taxon>
        <taxon>Agaricomycotina</taxon>
        <taxon>Tremellomycetes</taxon>
        <taxon>Trichosporonales</taxon>
        <taxon>Trichosporonaceae</taxon>
        <taxon>Trichosporon</taxon>
    </lineage>
</organism>
<dbReference type="EMBL" id="AMBO01000321">
    <property type="protein sequence ID" value="EKD01299.1"/>
    <property type="molecule type" value="Genomic_DNA"/>
</dbReference>
<accession>K1WIQ7</accession>
<dbReference type="AlphaFoldDB" id="K1WIQ7"/>
<dbReference type="Proteomes" id="UP000006757">
    <property type="component" value="Unassembled WGS sequence"/>
</dbReference>
<name>K1WIQ7_TRIAC</name>
<reference evidence="1 2" key="1">
    <citation type="journal article" date="2012" name="Eukaryot. Cell">
        <title>Genome sequence of the Trichosporon asahii environmental strain CBS 8904.</title>
        <authorList>
            <person name="Yang R.Y."/>
            <person name="Li H.T."/>
            <person name="Zhu H."/>
            <person name="Zhou G.P."/>
            <person name="Wang M."/>
            <person name="Wang L."/>
        </authorList>
    </citation>
    <scope>NUCLEOTIDE SEQUENCE [LARGE SCALE GENOMIC DNA]</scope>
    <source>
        <strain evidence="1 2">CBS 8904</strain>
    </source>
</reference>
<protein>
    <submittedName>
        <fullName evidence="1">Uncharacterized protein</fullName>
    </submittedName>
</protein>
<comment type="caution">
    <text evidence="1">The sequence shown here is derived from an EMBL/GenBank/DDBJ whole genome shotgun (WGS) entry which is preliminary data.</text>
</comment>
<keyword evidence="2" id="KW-1185">Reference proteome</keyword>